<feature type="domain" description="Response regulatory" evidence="2">
    <location>
        <begin position="6"/>
        <end position="118"/>
    </location>
</feature>
<evidence type="ECO:0000313" key="4">
    <source>
        <dbReference type="EMBL" id="RAI73000.1"/>
    </source>
</evidence>
<dbReference type="PANTHER" id="PTHR45526:SF1">
    <property type="entry name" value="TRANSCRIPTIONAL REGULATORY PROTEIN DCUR-RELATED"/>
    <property type="match status" value="1"/>
</dbReference>
<evidence type="ECO:0000259" key="2">
    <source>
        <dbReference type="PROSITE" id="PS50110"/>
    </source>
</evidence>
<comment type="caution">
    <text evidence="4">The sequence shown here is derived from an EMBL/GenBank/DDBJ whole genome shotgun (WGS) entry which is preliminary data.</text>
</comment>
<dbReference type="EMBL" id="QLII01000003">
    <property type="protein sequence ID" value="RAI73000.1"/>
    <property type="molecule type" value="Genomic_DNA"/>
</dbReference>
<evidence type="ECO:0000259" key="3">
    <source>
        <dbReference type="PROSITE" id="PS50930"/>
    </source>
</evidence>
<evidence type="ECO:0000313" key="5">
    <source>
        <dbReference type="Proteomes" id="UP000249016"/>
    </source>
</evidence>
<gene>
    <name evidence="4" type="ORF">HMF3257_38445</name>
</gene>
<reference evidence="4 5" key="1">
    <citation type="submission" date="2018-06" db="EMBL/GenBank/DDBJ databases">
        <title>Spirosoma sp. HMF3257 Genome sequencing and assembly.</title>
        <authorList>
            <person name="Kang H."/>
            <person name="Cha I."/>
            <person name="Kim H."/>
            <person name="Kang J."/>
            <person name="Joh K."/>
        </authorList>
    </citation>
    <scope>NUCLEOTIDE SEQUENCE [LARGE SCALE GENOMIC DNA]</scope>
    <source>
        <strain evidence="4 5">HMF3257</strain>
    </source>
</reference>
<dbReference type="Proteomes" id="UP000249016">
    <property type="component" value="Unassembled WGS sequence"/>
</dbReference>
<protein>
    <submittedName>
        <fullName evidence="4">DNA-binding response regulator</fullName>
    </submittedName>
</protein>
<proteinExistence type="predicted"/>
<keyword evidence="1" id="KW-0597">Phosphoprotein</keyword>
<dbReference type="Gene3D" id="2.40.50.1020">
    <property type="entry name" value="LytTr DNA-binding domain"/>
    <property type="match status" value="1"/>
</dbReference>
<dbReference type="InterPro" id="IPR011006">
    <property type="entry name" value="CheY-like_superfamily"/>
</dbReference>
<dbReference type="InterPro" id="IPR007492">
    <property type="entry name" value="LytTR_DNA-bd_dom"/>
</dbReference>
<dbReference type="Gene3D" id="3.40.50.2300">
    <property type="match status" value="1"/>
</dbReference>
<dbReference type="SMART" id="SM00448">
    <property type="entry name" value="REC"/>
    <property type="match status" value="1"/>
</dbReference>
<dbReference type="InterPro" id="IPR001789">
    <property type="entry name" value="Sig_transdc_resp-reg_receiver"/>
</dbReference>
<organism evidence="4 5">
    <name type="scientific">Spirosoma telluris</name>
    <dbReference type="NCBI Taxonomy" id="2183553"/>
    <lineage>
        <taxon>Bacteria</taxon>
        <taxon>Pseudomonadati</taxon>
        <taxon>Bacteroidota</taxon>
        <taxon>Cytophagia</taxon>
        <taxon>Cytophagales</taxon>
        <taxon>Cytophagaceae</taxon>
        <taxon>Spirosoma</taxon>
    </lineage>
</organism>
<dbReference type="PROSITE" id="PS50930">
    <property type="entry name" value="HTH_LYTTR"/>
    <property type="match status" value="1"/>
</dbReference>
<dbReference type="RefSeq" id="WP_111351177.1">
    <property type="nucleotide sequence ID" value="NZ_QLII01000003.1"/>
</dbReference>
<dbReference type="GO" id="GO:0000156">
    <property type="term" value="F:phosphorelay response regulator activity"/>
    <property type="evidence" value="ECO:0007669"/>
    <property type="project" value="TreeGrafter"/>
</dbReference>
<feature type="modified residue" description="4-aspartylphosphate" evidence="1">
    <location>
        <position position="57"/>
    </location>
</feature>
<feature type="domain" description="HTH LytTR-type" evidence="3">
    <location>
        <begin position="145"/>
        <end position="247"/>
    </location>
</feature>
<evidence type="ECO:0000256" key="1">
    <source>
        <dbReference type="PROSITE-ProRule" id="PRU00169"/>
    </source>
</evidence>
<name>A0A327NCM9_9BACT</name>
<dbReference type="InterPro" id="IPR051271">
    <property type="entry name" value="2C-system_Tx_regulators"/>
</dbReference>
<dbReference type="Pfam" id="PF04397">
    <property type="entry name" value="LytTR"/>
    <property type="match status" value="1"/>
</dbReference>
<sequence>MTMPISCLIIDDEPLAQELLSDYVERISYLHLLGKAQNSDQALQLCKQTNPDLLLLDIRMPGLSGFEFLDLLTPPLPFVVVTTAYREYALKGYEHNVVDFLEKPIFFDRFQKAIQRVEERLGNSRRGSQSLAEEDEIVNLTAKLLSVRAGRDTINIPLDSITFVEALDNYVKIFTLEVGNKPILSKMTVTQLENRLPSDAFIRINRKYIIRIDQAKKITPHSIQLFSGEELPIGVTYRDAVRQTLLHADVSGG</sequence>
<dbReference type="AlphaFoldDB" id="A0A327NCM9"/>
<dbReference type="PROSITE" id="PS50110">
    <property type="entry name" value="RESPONSE_REGULATORY"/>
    <property type="match status" value="1"/>
</dbReference>
<dbReference type="Pfam" id="PF00072">
    <property type="entry name" value="Response_reg"/>
    <property type="match status" value="1"/>
</dbReference>
<keyword evidence="4" id="KW-0238">DNA-binding</keyword>
<dbReference type="SMART" id="SM00850">
    <property type="entry name" value="LytTR"/>
    <property type="match status" value="1"/>
</dbReference>
<accession>A0A327NCM9</accession>
<dbReference type="OrthoDB" id="951346at2"/>
<dbReference type="PANTHER" id="PTHR45526">
    <property type="entry name" value="TRANSCRIPTIONAL REGULATORY PROTEIN DPIA"/>
    <property type="match status" value="1"/>
</dbReference>
<dbReference type="GO" id="GO:0003677">
    <property type="term" value="F:DNA binding"/>
    <property type="evidence" value="ECO:0007669"/>
    <property type="project" value="UniProtKB-KW"/>
</dbReference>
<keyword evidence="5" id="KW-1185">Reference proteome</keyword>
<dbReference type="SUPFAM" id="SSF52172">
    <property type="entry name" value="CheY-like"/>
    <property type="match status" value="1"/>
</dbReference>